<dbReference type="InterPro" id="IPR036770">
    <property type="entry name" value="Ankyrin_rpt-contain_sf"/>
</dbReference>
<protein>
    <submittedName>
        <fullName evidence="4">Uncharacterized protein</fullName>
    </submittedName>
</protein>
<dbReference type="PANTHER" id="PTHR24166:SF48">
    <property type="entry name" value="PROTEIN VAPYRIN"/>
    <property type="match status" value="1"/>
</dbReference>
<dbReference type="Gene3D" id="1.25.40.20">
    <property type="entry name" value="Ankyrin repeat-containing domain"/>
    <property type="match status" value="1"/>
</dbReference>
<dbReference type="AlphaFoldDB" id="A0A1Y1Z919"/>
<dbReference type="SUPFAM" id="SSF48403">
    <property type="entry name" value="Ankyrin repeat"/>
    <property type="match status" value="1"/>
</dbReference>
<comment type="caution">
    <text evidence="4">The sequence shown here is derived from an EMBL/GenBank/DDBJ whole genome shotgun (WGS) entry which is preliminary data.</text>
</comment>
<dbReference type="InterPro" id="IPR002110">
    <property type="entry name" value="Ankyrin_rpt"/>
</dbReference>
<reference evidence="4 5" key="1">
    <citation type="submission" date="2016-07" db="EMBL/GenBank/DDBJ databases">
        <title>Pervasive Adenine N6-methylation of Active Genes in Fungi.</title>
        <authorList>
            <consortium name="DOE Joint Genome Institute"/>
            <person name="Mondo S.J."/>
            <person name="Dannebaum R.O."/>
            <person name="Kuo R.C."/>
            <person name="Labutti K."/>
            <person name="Haridas S."/>
            <person name="Kuo A."/>
            <person name="Salamov A."/>
            <person name="Ahrendt S.R."/>
            <person name="Lipzen A."/>
            <person name="Sullivan W."/>
            <person name="Andreopoulos W.B."/>
            <person name="Clum A."/>
            <person name="Lindquist E."/>
            <person name="Daum C."/>
            <person name="Ramamoorthy G.K."/>
            <person name="Gryganskyi A."/>
            <person name="Culley D."/>
            <person name="Magnuson J.K."/>
            <person name="James T.Y."/>
            <person name="O'Malley M.A."/>
            <person name="Stajich J.E."/>
            <person name="Spatafora J.W."/>
            <person name="Visel A."/>
            <person name="Grigoriev I.V."/>
        </authorList>
    </citation>
    <scope>NUCLEOTIDE SEQUENCE [LARGE SCALE GENOMIC DNA]</scope>
    <source>
        <strain evidence="4 5">CBS 115471</strain>
    </source>
</reference>
<evidence type="ECO:0000313" key="5">
    <source>
        <dbReference type="Proteomes" id="UP000193144"/>
    </source>
</evidence>
<dbReference type="STRING" id="1231657.A0A1Y1Z919"/>
<dbReference type="EMBL" id="MCFA01000114">
    <property type="protein sequence ID" value="ORY06772.1"/>
    <property type="molecule type" value="Genomic_DNA"/>
</dbReference>
<keyword evidence="1" id="KW-0677">Repeat</keyword>
<keyword evidence="2 3" id="KW-0040">ANK repeat</keyword>
<dbReference type="OrthoDB" id="3792270at2759"/>
<evidence type="ECO:0000256" key="3">
    <source>
        <dbReference type="PROSITE-ProRule" id="PRU00023"/>
    </source>
</evidence>
<dbReference type="InterPro" id="IPR050889">
    <property type="entry name" value="Dendritic_Spine_Reg/Scaffold"/>
</dbReference>
<dbReference type="PROSITE" id="PS50297">
    <property type="entry name" value="ANK_REP_REGION"/>
    <property type="match status" value="1"/>
</dbReference>
<proteinExistence type="predicted"/>
<accession>A0A1Y1Z919</accession>
<evidence type="ECO:0000256" key="2">
    <source>
        <dbReference type="ARBA" id="ARBA00023043"/>
    </source>
</evidence>
<dbReference type="PROSITE" id="PS50088">
    <property type="entry name" value="ANK_REPEAT"/>
    <property type="match status" value="1"/>
</dbReference>
<gene>
    <name evidence="4" type="ORF">BCR34DRAFT_571113</name>
</gene>
<evidence type="ECO:0000313" key="4">
    <source>
        <dbReference type="EMBL" id="ORY06772.1"/>
    </source>
</evidence>
<feature type="repeat" description="ANK" evidence="3">
    <location>
        <begin position="282"/>
        <end position="310"/>
    </location>
</feature>
<name>A0A1Y1Z919_9PLEO</name>
<dbReference type="SMART" id="SM00248">
    <property type="entry name" value="ANK"/>
    <property type="match status" value="3"/>
</dbReference>
<dbReference type="Pfam" id="PF12796">
    <property type="entry name" value="Ank_2"/>
    <property type="match status" value="1"/>
</dbReference>
<keyword evidence="5" id="KW-1185">Reference proteome</keyword>
<dbReference type="PANTHER" id="PTHR24166">
    <property type="entry name" value="ROLLING PEBBLES, ISOFORM B"/>
    <property type="match status" value="1"/>
</dbReference>
<evidence type="ECO:0000256" key="1">
    <source>
        <dbReference type="ARBA" id="ARBA00022737"/>
    </source>
</evidence>
<sequence length="374" mass="41144">MSLLALPPELFQIVIEWTVLTVGLEEAFGLRAICRLFDQEVMRATWALPTFETSDVALIPENCRLPTTRTLNIEMKTRLILIKLKSRDAVRRPLCRAINGTLDSLFEPPSQEISASRQECIDILAREASRSRLADIVAHLVPLRESSFPDRPLCSAQWFLGSLARAAVRNSWRWLLTRILAVGLLDSDLVHLASEACRQGDVRALHSILGRASALHPHRFSLPIILAAERGHLGAVDALLDFGVTICPAPAFSPLVSASRAGHLDVVRRLVERSAPLKGNVAGLKPLLVAASRGHVDVVLFLLEAGADPNPLFQPDLSRGLSGNVRVATRRHPEIMSMMRKYLEGFPSDSIHLLEDIRSSKDPIEGSGVSEDDL</sequence>
<organism evidence="4 5">
    <name type="scientific">Clohesyomyces aquaticus</name>
    <dbReference type="NCBI Taxonomy" id="1231657"/>
    <lineage>
        <taxon>Eukaryota</taxon>
        <taxon>Fungi</taxon>
        <taxon>Dikarya</taxon>
        <taxon>Ascomycota</taxon>
        <taxon>Pezizomycotina</taxon>
        <taxon>Dothideomycetes</taxon>
        <taxon>Pleosporomycetidae</taxon>
        <taxon>Pleosporales</taxon>
        <taxon>Lindgomycetaceae</taxon>
        <taxon>Clohesyomyces</taxon>
    </lineage>
</organism>
<dbReference type="Proteomes" id="UP000193144">
    <property type="component" value="Unassembled WGS sequence"/>
</dbReference>